<dbReference type="InterPro" id="IPR017946">
    <property type="entry name" value="PLC-like_Pdiesterase_TIM-brl"/>
</dbReference>
<dbReference type="Pfam" id="PF03009">
    <property type="entry name" value="GDPD"/>
    <property type="match status" value="1"/>
</dbReference>
<evidence type="ECO:0000313" key="4">
    <source>
        <dbReference type="Proteomes" id="UP000617426"/>
    </source>
</evidence>
<dbReference type="Pfam" id="PF10110">
    <property type="entry name" value="GPDPase_memb"/>
    <property type="match status" value="1"/>
</dbReference>
<dbReference type="EMBL" id="JACHMK010000001">
    <property type="protein sequence ID" value="MBB6334094.1"/>
    <property type="molecule type" value="Genomic_DNA"/>
</dbReference>
<evidence type="ECO:0000256" key="1">
    <source>
        <dbReference type="SAM" id="Phobius"/>
    </source>
</evidence>
<dbReference type="InterPro" id="IPR018476">
    <property type="entry name" value="GlyceroP-diester-Pdiesterase_M"/>
</dbReference>
<feature type="transmembrane region" description="Helical" evidence="1">
    <location>
        <begin position="80"/>
        <end position="104"/>
    </location>
</feature>
<dbReference type="GO" id="GO:0008889">
    <property type="term" value="F:glycerophosphodiester phosphodiesterase activity"/>
    <property type="evidence" value="ECO:0007669"/>
    <property type="project" value="UniProtKB-EC"/>
</dbReference>
<gene>
    <name evidence="3" type="ORF">HD592_000659</name>
</gene>
<dbReference type="GO" id="GO:0006629">
    <property type="term" value="P:lipid metabolic process"/>
    <property type="evidence" value="ECO:0007669"/>
    <property type="project" value="InterPro"/>
</dbReference>
<feature type="transmembrane region" description="Helical" evidence="1">
    <location>
        <begin position="41"/>
        <end position="60"/>
    </location>
</feature>
<sequence>MPHTSPSSKPRRYLGRLPLLFGGLSLDLWLYLRYIALSKSIALLILLPAYRIALTFLLARSGRAAFTSGDARGFLLSAQGFAAILLSLLLAALLLVLDVVAYVVAAQARLEGRPVPNARTLLLAALRAFPRLLHPSALLLIPYILVIAPLVRIGPRIEALDWLEVPAFVTEAIAGNRLHSALYGAALITIGLLAFLLIATIPAMLMKNLTPGRAMLASIRFVSADWKGLLLDALLLGAPFLLGSLLLIGLATGGTSMLASLFPASASFERFSLLFLGGLFTGLPLLLLLIAVPLQLRVVVRRFARREAPELAPRATTTPHPDGGRALRRLLALGFSALVLLIASCALLASGALSAEAKGASGSEEMQIVAHRAGGDLDAENSLAGLEGAIREGVAWAEIDVQRTRDGHYVINHDNTFSRVAGRPSSAQEISLEEIRSLSIANAFTPGSPSRPVASLEEMLDAAKDRIGLFIELKGSTADRRMAEDVAEMIRVRGMKDQVVLLSLDLDLIRVIEAALPELATGYLYFFSFGDPAGIPSDHLVMEEGVFSESLVDSAHAAGKKVFVWTVNSEDSMRRFAASSADGVITDHPVQMSRVLAERALSSELELLAEAFFLR</sequence>
<feature type="transmembrane region" description="Helical" evidence="1">
    <location>
        <begin position="271"/>
        <end position="296"/>
    </location>
</feature>
<accession>A0A923E5T8</accession>
<keyword evidence="1" id="KW-0472">Membrane</keyword>
<dbReference type="PANTHER" id="PTHR46211:SF8">
    <property type="entry name" value="PHOSPHODIESTERASE"/>
    <property type="match status" value="1"/>
</dbReference>
<dbReference type="SUPFAM" id="SSF51695">
    <property type="entry name" value="PLC-like phosphodiesterases"/>
    <property type="match status" value="1"/>
</dbReference>
<dbReference type="Proteomes" id="UP000617426">
    <property type="component" value="Unassembled WGS sequence"/>
</dbReference>
<dbReference type="PANTHER" id="PTHR46211">
    <property type="entry name" value="GLYCEROPHOSPHORYL DIESTER PHOSPHODIESTERASE"/>
    <property type="match status" value="1"/>
</dbReference>
<name>A0A923E5T8_9ACTO</name>
<dbReference type="PROSITE" id="PS51704">
    <property type="entry name" value="GP_PDE"/>
    <property type="match status" value="1"/>
</dbReference>
<feature type="transmembrane region" description="Helical" evidence="1">
    <location>
        <begin position="330"/>
        <end position="353"/>
    </location>
</feature>
<keyword evidence="3" id="KW-0378">Hydrolase</keyword>
<feature type="domain" description="GP-PDE" evidence="2">
    <location>
        <begin position="366"/>
        <end position="596"/>
    </location>
</feature>
<organism evidence="3 4">
    <name type="scientific">Schaalia hyovaginalis</name>
    <dbReference type="NCBI Taxonomy" id="29316"/>
    <lineage>
        <taxon>Bacteria</taxon>
        <taxon>Bacillati</taxon>
        <taxon>Actinomycetota</taxon>
        <taxon>Actinomycetes</taxon>
        <taxon>Actinomycetales</taxon>
        <taxon>Actinomycetaceae</taxon>
        <taxon>Schaalia</taxon>
    </lineage>
</organism>
<dbReference type="AlphaFoldDB" id="A0A923E5T8"/>
<feature type="transmembrane region" description="Helical" evidence="1">
    <location>
        <begin position="132"/>
        <end position="151"/>
    </location>
</feature>
<protein>
    <submittedName>
        <fullName evidence="3">Glycerophosphoryl diester phosphodiesterase</fullName>
        <ecNumber evidence="3">3.1.4.46</ecNumber>
    </submittedName>
</protein>
<keyword evidence="1" id="KW-0812">Transmembrane</keyword>
<dbReference type="RefSeq" id="WP_184451855.1">
    <property type="nucleotide sequence ID" value="NZ_JACHMK010000001.1"/>
</dbReference>
<comment type="caution">
    <text evidence="3">The sequence shown here is derived from an EMBL/GenBank/DDBJ whole genome shotgun (WGS) entry which is preliminary data.</text>
</comment>
<evidence type="ECO:0000259" key="2">
    <source>
        <dbReference type="PROSITE" id="PS51704"/>
    </source>
</evidence>
<keyword evidence="4" id="KW-1185">Reference proteome</keyword>
<dbReference type="InterPro" id="IPR030395">
    <property type="entry name" value="GP_PDE_dom"/>
</dbReference>
<evidence type="ECO:0000313" key="3">
    <source>
        <dbReference type="EMBL" id="MBB6334094.1"/>
    </source>
</evidence>
<keyword evidence="1" id="KW-1133">Transmembrane helix</keyword>
<feature type="transmembrane region" description="Helical" evidence="1">
    <location>
        <begin position="181"/>
        <end position="205"/>
    </location>
</feature>
<reference evidence="3" key="1">
    <citation type="submission" date="2020-08" db="EMBL/GenBank/DDBJ databases">
        <title>Sequencing the genomes of 1000 actinobacteria strains.</title>
        <authorList>
            <person name="Klenk H.-P."/>
        </authorList>
    </citation>
    <scope>NUCLEOTIDE SEQUENCE</scope>
    <source>
        <strain evidence="3">DSM 10695</strain>
    </source>
</reference>
<proteinExistence type="predicted"/>
<feature type="transmembrane region" description="Helical" evidence="1">
    <location>
        <begin position="226"/>
        <end position="251"/>
    </location>
</feature>
<feature type="transmembrane region" description="Helical" evidence="1">
    <location>
        <begin position="13"/>
        <end position="32"/>
    </location>
</feature>
<dbReference type="EC" id="3.1.4.46" evidence="3"/>
<dbReference type="Gene3D" id="3.20.20.190">
    <property type="entry name" value="Phosphatidylinositol (PI) phosphodiesterase"/>
    <property type="match status" value="1"/>
</dbReference>